<evidence type="ECO:0000256" key="9">
    <source>
        <dbReference type="ARBA" id="ARBA00023136"/>
    </source>
</evidence>
<evidence type="ECO:0000313" key="15">
    <source>
        <dbReference type="Proteomes" id="UP000076532"/>
    </source>
</evidence>
<gene>
    <name evidence="14" type="ORF">FIBSPDRAFT_748441</name>
</gene>
<dbReference type="InterPro" id="IPR050074">
    <property type="entry name" value="DHO_dehydrogenase"/>
</dbReference>
<dbReference type="CDD" id="cd04738">
    <property type="entry name" value="DHOD_2_like"/>
    <property type="match status" value="1"/>
</dbReference>
<dbReference type="OrthoDB" id="14784at2759"/>
<sequence length="500" mass="53381">MASLRLASRRAFNFSQQQASRNFFTSSKPAPHRSSALTGAYRTVFVLSAGLFAVYYFDARSALHRYILTPALRYTLDAETGHKVAVKVLRSGLGPRDPLSDDERLTSELWGQTISNPVGLAAGFDKDGEAIDGLFNLGFSWVEIGSVTPKPQPGNPRPRVFHLPEDSALINRYGFPSQGHASVLSRLRARIPSFPSAEEATTAALRPGSLLAVNLGKNKASPAESIDDFVSGVRTFGPLADVLVINVSSPNTPGLRGLQNRNELEHLLAGVTEARDQLVPSELTARRPKLLLKIAPDLDEAQLKDIADVIQNSKIDGVIVSNTTVRRPSSLADANQVEIGGLSGAPLKAFSLAAVRTLRAHLPASVPLIGCGGIFTGADALEYAKAGASLVQVYTGFGYDGAGTCRRIKDQLVEELQKEGTTWEAVVSNAVNTLSTQPPLLLQVEVEQVKKVLPGEGSVAQLIEEAEELKRLLDKLGEQMAGSIEAAVEPVPVVPTAAST</sequence>
<evidence type="ECO:0000256" key="6">
    <source>
        <dbReference type="ARBA" id="ARBA00022630"/>
    </source>
</evidence>
<dbReference type="NCBIfam" id="TIGR01036">
    <property type="entry name" value="pyrD_sub2"/>
    <property type="match status" value="1"/>
</dbReference>
<dbReference type="NCBIfam" id="NF003652">
    <property type="entry name" value="PRK05286.2-5"/>
    <property type="match status" value="1"/>
</dbReference>
<feature type="domain" description="Dihydroorotate dehydrogenase catalytic" evidence="13">
    <location>
        <begin position="105"/>
        <end position="416"/>
    </location>
</feature>
<dbReference type="GO" id="GO:0044205">
    <property type="term" value="P:'de novo' UMP biosynthetic process"/>
    <property type="evidence" value="ECO:0007669"/>
    <property type="project" value="UniProtKB-UniPathway"/>
</dbReference>
<comment type="pathway">
    <text evidence="2 11">Pyrimidine metabolism; UMP biosynthesis via de novo pathway; orotate from (S)-dihydroorotate (quinone route): step 1/1.</text>
</comment>
<evidence type="ECO:0000256" key="7">
    <source>
        <dbReference type="ARBA" id="ARBA00022643"/>
    </source>
</evidence>
<evidence type="ECO:0000256" key="12">
    <source>
        <dbReference type="SAM" id="Coils"/>
    </source>
</evidence>
<dbReference type="InterPro" id="IPR001295">
    <property type="entry name" value="Dihydroorotate_DH_CS"/>
</dbReference>
<feature type="coiled-coil region" evidence="12">
    <location>
        <begin position="459"/>
        <end position="486"/>
    </location>
</feature>
<dbReference type="Gene3D" id="3.20.20.70">
    <property type="entry name" value="Aldolase class I"/>
    <property type="match status" value="1"/>
</dbReference>
<organism evidence="14 15">
    <name type="scientific">Athelia psychrophila</name>
    <dbReference type="NCBI Taxonomy" id="1759441"/>
    <lineage>
        <taxon>Eukaryota</taxon>
        <taxon>Fungi</taxon>
        <taxon>Dikarya</taxon>
        <taxon>Basidiomycota</taxon>
        <taxon>Agaricomycotina</taxon>
        <taxon>Agaricomycetes</taxon>
        <taxon>Agaricomycetidae</taxon>
        <taxon>Atheliales</taxon>
        <taxon>Atheliaceae</taxon>
        <taxon>Athelia</taxon>
    </lineage>
</organism>
<dbReference type="PANTHER" id="PTHR48109">
    <property type="entry name" value="DIHYDROOROTATE DEHYDROGENASE (QUINONE), MITOCHONDRIAL-RELATED"/>
    <property type="match status" value="1"/>
</dbReference>
<dbReference type="GO" id="GO:0005743">
    <property type="term" value="C:mitochondrial inner membrane"/>
    <property type="evidence" value="ECO:0007669"/>
    <property type="project" value="UniProtKB-SubCell"/>
</dbReference>
<dbReference type="EMBL" id="KV417591">
    <property type="protein sequence ID" value="KZP16613.1"/>
    <property type="molecule type" value="Genomic_DNA"/>
</dbReference>
<keyword evidence="8 11" id="KW-0560">Oxidoreductase</keyword>
<dbReference type="InterPro" id="IPR005719">
    <property type="entry name" value="Dihydroorotate_DH_2"/>
</dbReference>
<dbReference type="STRING" id="436010.A0A166FB16"/>
<comment type="similarity">
    <text evidence="3 11">Belongs to the dihydroorotate dehydrogenase family. Type 2 subfamily.</text>
</comment>
<dbReference type="NCBIfam" id="NF003645">
    <property type="entry name" value="PRK05286.1-2"/>
    <property type="match status" value="1"/>
</dbReference>
<comment type="subcellular location">
    <subcellularLocation>
        <location evidence="1">Membrane</location>
    </subcellularLocation>
    <subcellularLocation>
        <location evidence="11">Mitochondrion inner membrane</location>
        <topology evidence="11">Single-pass membrane protein</topology>
    </subcellularLocation>
</comment>
<evidence type="ECO:0000256" key="11">
    <source>
        <dbReference type="RuleBase" id="RU361255"/>
    </source>
</evidence>
<evidence type="ECO:0000256" key="10">
    <source>
        <dbReference type="ARBA" id="ARBA00048639"/>
    </source>
</evidence>
<dbReference type="AlphaFoldDB" id="A0A166FB16"/>
<comment type="cofactor">
    <cofactor evidence="11">
        <name>FMN</name>
        <dbReference type="ChEBI" id="CHEBI:58210"/>
    </cofactor>
    <text evidence="11">Binds 1 FMN per subunit.</text>
</comment>
<protein>
    <recommendedName>
        <fullName evidence="5 11">Dihydroorotate dehydrogenase (quinone), mitochondrial</fullName>
        <shortName evidence="11">DHOdehase</shortName>
        <ecNumber evidence="4 11">1.3.5.2</ecNumber>
    </recommendedName>
</protein>
<dbReference type="UniPathway" id="UPA00070">
    <property type="reaction ID" value="UER00946"/>
</dbReference>
<keyword evidence="11" id="KW-0496">Mitochondrion</keyword>
<keyword evidence="15" id="KW-1185">Reference proteome</keyword>
<keyword evidence="6 11" id="KW-0285">Flavoprotein</keyword>
<proteinExistence type="inferred from homology"/>
<keyword evidence="11" id="KW-0999">Mitochondrion inner membrane</keyword>
<dbReference type="Pfam" id="PF01180">
    <property type="entry name" value="DHO_dh"/>
    <property type="match status" value="1"/>
</dbReference>
<keyword evidence="9" id="KW-0472">Membrane</keyword>
<evidence type="ECO:0000256" key="3">
    <source>
        <dbReference type="ARBA" id="ARBA00005359"/>
    </source>
</evidence>
<evidence type="ECO:0000256" key="5">
    <source>
        <dbReference type="ARBA" id="ARBA00017599"/>
    </source>
</evidence>
<comment type="catalytic activity">
    <reaction evidence="10 11">
        <text>(S)-dihydroorotate + a quinone = orotate + a quinol</text>
        <dbReference type="Rhea" id="RHEA:30187"/>
        <dbReference type="ChEBI" id="CHEBI:24646"/>
        <dbReference type="ChEBI" id="CHEBI:30839"/>
        <dbReference type="ChEBI" id="CHEBI:30864"/>
        <dbReference type="ChEBI" id="CHEBI:132124"/>
        <dbReference type="EC" id="1.3.5.2"/>
    </reaction>
</comment>
<evidence type="ECO:0000256" key="8">
    <source>
        <dbReference type="ARBA" id="ARBA00023002"/>
    </source>
</evidence>
<dbReference type="SUPFAM" id="SSF51395">
    <property type="entry name" value="FMN-linked oxidoreductases"/>
    <property type="match status" value="1"/>
</dbReference>
<dbReference type="Proteomes" id="UP000076532">
    <property type="component" value="Unassembled WGS sequence"/>
</dbReference>
<dbReference type="InterPro" id="IPR005720">
    <property type="entry name" value="Dihydroorotate_DH_cat"/>
</dbReference>
<keyword evidence="7 11" id="KW-0288">FMN</keyword>
<dbReference type="GO" id="GO:0006207">
    <property type="term" value="P:'de novo' pyrimidine nucleobase biosynthetic process"/>
    <property type="evidence" value="ECO:0007669"/>
    <property type="project" value="InterPro"/>
</dbReference>
<evidence type="ECO:0000313" key="14">
    <source>
        <dbReference type="EMBL" id="KZP16613.1"/>
    </source>
</evidence>
<evidence type="ECO:0000259" key="13">
    <source>
        <dbReference type="Pfam" id="PF01180"/>
    </source>
</evidence>
<name>A0A166FB16_9AGAM</name>
<dbReference type="InterPro" id="IPR013785">
    <property type="entry name" value="Aldolase_TIM"/>
</dbReference>
<evidence type="ECO:0000256" key="2">
    <source>
        <dbReference type="ARBA" id="ARBA00005161"/>
    </source>
</evidence>
<dbReference type="PANTHER" id="PTHR48109:SF4">
    <property type="entry name" value="DIHYDROOROTATE DEHYDROGENASE (QUINONE), MITOCHONDRIAL"/>
    <property type="match status" value="1"/>
</dbReference>
<reference evidence="14 15" key="1">
    <citation type="journal article" date="2016" name="Mol. Biol. Evol.">
        <title>Comparative Genomics of Early-Diverging Mushroom-Forming Fungi Provides Insights into the Origins of Lignocellulose Decay Capabilities.</title>
        <authorList>
            <person name="Nagy L.G."/>
            <person name="Riley R."/>
            <person name="Tritt A."/>
            <person name="Adam C."/>
            <person name="Daum C."/>
            <person name="Floudas D."/>
            <person name="Sun H."/>
            <person name="Yadav J.S."/>
            <person name="Pangilinan J."/>
            <person name="Larsson K.H."/>
            <person name="Matsuura K."/>
            <person name="Barry K."/>
            <person name="Labutti K."/>
            <person name="Kuo R."/>
            <person name="Ohm R.A."/>
            <person name="Bhattacharya S.S."/>
            <person name="Shirouzu T."/>
            <person name="Yoshinaga Y."/>
            <person name="Martin F.M."/>
            <person name="Grigoriev I.V."/>
            <person name="Hibbett D.S."/>
        </authorList>
    </citation>
    <scope>NUCLEOTIDE SEQUENCE [LARGE SCALE GENOMIC DNA]</scope>
    <source>
        <strain evidence="14 15">CBS 109695</strain>
    </source>
</reference>
<evidence type="ECO:0000256" key="4">
    <source>
        <dbReference type="ARBA" id="ARBA00012791"/>
    </source>
</evidence>
<dbReference type="EC" id="1.3.5.2" evidence="4 11"/>
<accession>A0A166FB16</accession>
<dbReference type="PROSITE" id="PS00911">
    <property type="entry name" value="DHODEHASE_1"/>
    <property type="match status" value="1"/>
</dbReference>
<dbReference type="GO" id="GO:0106430">
    <property type="term" value="F:dihydroorotate dehydrogenase (quinone) activity"/>
    <property type="evidence" value="ECO:0007669"/>
    <property type="project" value="UniProtKB-EC"/>
</dbReference>
<keyword evidence="12" id="KW-0175">Coiled coil</keyword>
<dbReference type="PROSITE" id="PS00912">
    <property type="entry name" value="DHODEHASE_2"/>
    <property type="match status" value="1"/>
</dbReference>
<evidence type="ECO:0000256" key="1">
    <source>
        <dbReference type="ARBA" id="ARBA00004370"/>
    </source>
</evidence>